<accession>A0A8H7ZBZ5</accession>
<keyword evidence="1" id="KW-0472">Membrane</keyword>
<feature type="transmembrane region" description="Helical" evidence="1">
    <location>
        <begin position="156"/>
        <end position="181"/>
    </location>
</feature>
<evidence type="ECO:0000313" key="3">
    <source>
        <dbReference type="Proteomes" id="UP000669133"/>
    </source>
</evidence>
<feature type="transmembrane region" description="Helical" evidence="1">
    <location>
        <begin position="33"/>
        <end position="50"/>
    </location>
</feature>
<keyword evidence="1" id="KW-1133">Transmembrane helix</keyword>
<dbReference type="AlphaFoldDB" id="A0A8H7ZBZ5"/>
<keyword evidence="3" id="KW-1185">Reference proteome</keyword>
<evidence type="ECO:0000256" key="1">
    <source>
        <dbReference type="SAM" id="Phobius"/>
    </source>
</evidence>
<organism evidence="2 3">
    <name type="scientific">Candida metapsilosis</name>
    <dbReference type="NCBI Taxonomy" id="273372"/>
    <lineage>
        <taxon>Eukaryota</taxon>
        <taxon>Fungi</taxon>
        <taxon>Dikarya</taxon>
        <taxon>Ascomycota</taxon>
        <taxon>Saccharomycotina</taxon>
        <taxon>Pichiomycetes</taxon>
        <taxon>Debaryomycetaceae</taxon>
        <taxon>Candida/Lodderomyces clade</taxon>
        <taxon>Candida</taxon>
    </lineage>
</organism>
<sequence>MTSLSFTLQKSQTPWIKYYKYFYLTFANYCNQFYSFYAILLSYLYTRVMVNSYRVWQMIRKEGSIDDFHLICNISVVSTGFIWCYLWVYSSNKVLDAYYTIMAVSLVHFAVILLLELKKPLLKRSTRSMVRLVSDPRFRIDEKPILTFLKKDNTGMFIFTCVMIDSRVNCCKIGLLVYYAILNLVQTTTGSKSKRHPLIHAAYFGLGILENVVLVIFWYESLKSLQFNKAICYTLMYLLRLEESGSTNKPVKGLIAIVKVYYKKLNPIETPKQLPETAEIRTTSLGFDCYSIISDVK</sequence>
<evidence type="ECO:0000313" key="2">
    <source>
        <dbReference type="EMBL" id="KAG5419052.1"/>
    </source>
</evidence>
<feature type="transmembrane region" description="Helical" evidence="1">
    <location>
        <begin position="201"/>
        <end position="219"/>
    </location>
</feature>
<feature type="transmembrane region" description="Helical" evidence="1">
    <location>
        <begin position="70"/>
        <end position="91"/>
    </location>
</feature>
<name>A0A8H7ZBZ5_9ASCO</name>
<dbReference type="OrthoDB" id="4019667at2759"/>
<feature type="transmembrane region" description="Helical" evidence="1">
    <location>
        <begin position="97"/>
        <end position="117"/>
    </location>
</feature>
<dbReference type="Proteomes" id="UP000669133">
    <property type="component" value="Unassembled WGS sequence"/>
</dbReference>
<proteinExistence type="predicted"/>
<gene>
    <name evidence="2" type="ORF">I9W82_002819</name>
</gene>
<protein>
    <submittedName>
        <fullName evidence="2">Uncharacterized protein</fullName>
    </submittedName>
</protein>
<comment type="caution">
    <text evidence="2">The sequence shown here is derived from an EMBL/GenBank/DDBJ whole genome shotgun (WGS) entry which is preliminary data.</text>
</comment>
<dbReference type="RefSeq" id="XP_067548168.1">
    <property type="nucleotide sequence ID" value="XM_067691716.1"/>
</dbReference>
<dbReference type="GeneID" id="93651448"/>
<dbReference type="EMBL" id="JAEOAQ010000003">
    <property type="protein sequence ID" value="KAG5419052.1"/>
    <property type="molecule type" value="Genomic_DNA"/>
</dbReference>
<keyword evidence="1" id="KW-0812">Transmembrane</keyword>
<reference evidence="2 3" key="1">
    <citation type="submission" date="2020-12" db="EMBL/GenBank/DDBJ databases">
        <title>Effect of drift, selection, and recombination on the evolution of hybrid genomes in Candida yeast pathogens.</title>
        <authorList>
            <person name="Mixao V."/>
            <person name="Ksiezopolska E."/>
            <person name="Saus E."/>
            <person name="Boekhout T."/>
            <person name="Gacser A."/>
            <person name="Gabaldon T."/>
        </authorList>
    </citation>
    <scope>NUCLEOTIDE SEQUENCE [LARGE SCALE GENOMIC DNA]</scope>
    <source>
        <strain evidence="2 3">BP57</strain>
    </source>
</reference>